<dbReference type="Pfam" id="PF05729">
    <property type="entry name" value="NACHT"/>
    <property type="match status" value="1"/>
</dbReference>
<dbReference type="Gene3D" id="3.40.50.300">
    <property type="entry name" value="P-loop containing nucleotide triphosphate hydrolases"/>
    <property type="match status" value="1"/>
</dbReference>
<feature type="chain" id="PRO_5045616839" evidence="2">
    <location>
        <begin position="21"/>
        <end position="1086"/>
    </location>
</feature>
<evidence type="ECO:0000256" key="2">
    <source>
        <dbReference type="SAM" id="SignalP"/>
    </source>
</evidence>
<dbReference type="PANTHER" id="PTHR46844">
    <property type="entry name" value="SLR5058 PROTEIN"/>
    <property type="match status" value="1"/>
</dbReference>
<protein>
    <submittedName>
        <fullName evidence="4">NACHT domain-containing protein</fullName>
    </submittedName>
</protein>
<evidence type="ECO:0000256" key="1">
    <source>
        <dbReference type="SAM" id="Phobius"/>
    </source>
</evidence>
<evidence type="ECO:0000313" key="5">
    <source>
        <dbReference type="Proteomes" id="UP001612741"/>
    </source>
</evidence>
<evidence type="ECO:0000313" key="4">
    <source>
        <dbReference type="EMBL" id="MFI6498904.1"/>
    </source>
</evidence>
<comment type="caution">
    <text evidence="4">The sequence shown here is derived from an EMBL/GenBank/DDBJ whole genome shotgun (WGS) entry which is preliminary data.</text>
</comment>
<reference evidence="4 5" key="1">
    <citation type="submission" date="2024-10" db="EMBL/GenBank/DDBJ databases">
        <title>The Natural Products Discovery Center: Release of the First 8490 Sequenced Strains for Exploring Actinobacteria Biosynthetic Diversity.</title>
        <authorList>
            <person name="Kalkreuter E."/>
            <person name="Kautsar S.A."/>
            <person name="Yang D."/>
            <person name="Bader C.D."/>
            <person name="Teijaro C.N."/>
            <person name="Fluegel L."/>
            <person name="Davis C.M."/>
            <person name="Simpson J.R."/>
            <person name="Lauterbach L."/>
            <person name="Steele A.D."/>
            <person name="Gui C."/>
            <person name="Meng S."/>
            <person name="Li G."/>
            <person name="Viehrig K."/>
            <person name="Ye F."/>
            <person name="Su P."/>
            <person name="Kiefer A.F."/>
            <person name="Nichols A."/>
            <person name="Cepeda A.J."/>
            <person name="Yan W."/>
            <person name="Fan B."/>
            <person name="Jiang Y."/>
            <person name="Adhikari A."/>
            <person name="Zheng C.-J."/>
            <person name="Schuster L."/>
            <person name="Cowan T.M."/>
            <person name="Smanski M.J."/>
            <person name="Chevrette M.G."/>
            <person name="De Carvalho L.P.S."/>
            <person name="Shen B."/>
        </authorList>
    </citation>
    <scope>NUCLEOTIDE SEQUENCE [LARGE SCALE GENOMIC DNA]</scope>
    <source>
        <strain evidence="4 5">NPDC050545</strain>
    </source>
</reference>
<keyword evidence="2" id="KW-0732">Signal</keyword>
<keyword evidence="1" id="KW-1133">Transmembrane helix</keyword>
<feature type="domain" description="NACHT" evidence="3">
    <location>
        <begin position="175"/>
        <end position="310"/>
    </location>
</feature>
<dbReference type="PROSITE" id="PS50837">
    <property type="entry name" value="NACHT"/>
    <property type="match status" value="1"/>
</dbReference>
<organism evidence="4 5">
    <name type="scientific">Nonomuraea typhae</name>
    <dbReference type="NCBI Taxonomy" id="2603600"/>
    <lineage>
        <taxon>Bacteria</taxon>
        <taxon>Bacillati</taxon>
        <taxon>Actinomycetota</taxon>
        <taxon>Actinomycetes</taxon>
        <taxon>Streptosporangiales</taxon>
        <taxon>Streptosporangiaceae</taxon>
        <taxon>Nonomuraea</taxon>
    </lineage>
</organism>
<dbReference type="RefSeq" id="WP_397082137.1">
    <property type="nucleotide sequence ID" value="NZ_JBITGY010000004.1"/>
</dbReference>
<dbReference type="SUPFAM" id="SSF52540">
    <property type="entry name" value="P-loop containing nucleoside triphosphate hydrolases"/>
    <property type="match status" value="1"/>
</dbReference>
<accession>A0ABW7YWQ2</accession>
<feature type="signal peptide" evidence="2">
    <location>
        <begin position="1"/>
        <end position="20"/>
    </location>
</feature>
<gene>
    <name evidence="4" type="ORF">ACIBG2_16060</name>
</gene>
<name>A0ABW7YWQ2_9ACTN</name>
<dbReference type="InterPro" id="IPR007111">
    <property type="entry name" value="NACHT_NTPase"/>
</dbReference>
<dbReference type="EMBL" id="JBITGY010000004">
    <property type="protein sequence ID" value="MFI6498904.1"/>
    <property type="molecule type" value="Genomic_DNA"/>
</dbReference>
<keyword evidence="5" id="KW-1185">Reference proteome</keyword>
<dbReference type="PANTHER" id="PTHR46844:SF1">
    <property type="entry name" value="SLR5058 PROTEIN"/>
    <property type="match status" value="1"/>
</dbReference>
<keyword evidence="1" id="KW-0812">Transmembrane</keyword>
<keyword evidence="1" id="KW-0472">Membrane</keyword>
<dbReference type="Proteomes" id="UP001612741">
    <property type="component" value="Unassembled WGS sequence"/>
</dbReference>
<proteinExistence type="predicted"/>
<dbReference type="InterPro" id="IPR027417">
    <property type="entry name" value="P-loop_NTPase"/>
</dbReference>
<evidence type="ECO:0000259" key="3">
    <source>
        <dbReference type="PROSITE" id="PS50837"/>
    </source>
</evidence>
<feature type="transmembrane region" description="Helical" evidence="1">
    <location>
        <begin position="40"/>
        <end position="59"/>
    </location>
</feature>
<sequence>MQRVAKIIFVAFLLLSIAFAAVFAAVASNQILNNETLDLAWLPWAFGISLLGLLLTFAVELTRQTREPLAPDKSSVLRPARHRYRQRVRRSAEKMETLGLITDIEYTLLTRQVYVDVILQPRPVVSTTADPGVGCTHARSVHDGSIASSDSTAEAVEDRAVGPRTQLRPLLAKRRVLVVLGAAGSGKTTLARYTALELTEREWRPWQRRFWRRQPVPILLYLRDHARMILGPNQGDEPSGLADVAAANPFLRGVVSVAWLTKQLDKGRCVVLLDGLDEVADHYERKRVVRWVEDQIARYPDNAFVITSRPHGYNENRLASVDVLHVQQFTAEQIKRFLHAWYRAVERRAGGDDPAEIDRTAATSADMLFDRISAQPALYDLAANPLLLTMTATVHRYCGQLPDSRAALYAEMCLVLLHRRQEDKGVLHPIDRVLSGSQKERIIQELAWHMMCSRERYASSTEVCAVVREMLHRAAPDLASKDFLEHVRRSGLLVEYRHDHYGFIHPTLQEYLAAASVRSDERRQHLGRSVSEPWWRETILLSTAGADATEVVQACLNTRTVHALSLAFACVEVSRTLDCDLRDHLSGLLTTAPADPEEARLLNGVAASRALHETLLLPTGTRICAHRVPADLWDRYTTTRDIAPIDSQRTLGLQTEDITGFLLWLSEILPDTSYRLPTSDEACNAFATFRIPHPALWTAQDARERPVLTSRPGHPHPYLPTPQQISRHASRITDRIDLLLLLNTFSSAAIPRKLFGQPAHGDPDPLERPLFDALDLVFLLHHALGVDQVSDDVRDSARDFALDLVRDLDRDYGLVSADIRDLVRNLAYDLVRNRGLARDLERARDLALNLAYALDRAIAPGYGLDSALNLADPDPVLTFRLARGNSSLGLAPDLVAFGRSLARAVDLPADLQHMLDQSDWADMDLQTKLGLMLACRDLLHAYLNLRAAAGQREQPSNEGFSRFLLGMTKGLAGVDRPVDDPSAALAQTANVLIQQRTNQFIAGVQIAAASRLINHARQQPGGVNRDLPDASVCVLAAIGRINQDVPSRHLAITLGGVLASLIALTSDEDQHSRGVVASPAITLVRA</sequence>